<keyword evidence="1" id="KW-0175">Coiled coil</keyword>
<dbReference type="RefSeq" id="WP_000442224.1">
    <property type="nucleotide sequence ID" value="NZ_SCLP01000025.1"/>
</dbReference>
<evidence type="ECO:0000256" key="1">
    <source>
        <dbReference type="SAM" id="Coils"/>
    </source>
</evidence>
<dbReference type="AlphaFoldDB" id="A0A4Y8SXW0"/>
<feature type="coiled-coil region" evidence="1">
    <location>
        <begin position="67"/>
        <end position="94"/>
    </location>
</feature>
<gene>
    <name evidence="2" type="ORF">EQ803_28445</name>
</gene>
<proteinExistence type="predicted"/>
<dbReference type="Proteomes" id="UP000297630">
    <property type="component" value="Unassembled WGS sequence"/>
</dbReference>
<protein>
    <submittedName>
        <fullName evidence="2">Uncharacterized protein</fullName>
    </submittedName>
</protein>
<sequence length="99" mass="11789">MERRWKYQLIQLIREEDSRRRRVPKWHIKSVGNHAKEFPVICDHSMNFTGSYLNERETEGLDSVPIGDVCEKCLEKMQQEIDSLQEELNYYRGTTVADN</sequence>
<organism evidence="2 3">
    <name type="scientific">Bacillus thuringiensis</name>
    <dbReference type="NCBI Taxonomy" id="1428"/>
    <lineage>
        <taxon>Bacteria</taxon>
        <taxon>Bacillati</taxon>
        <taxon>Bacillota</taxon>
        <taxon>Bacilli</taxon>
        <taxon>Bacillales</taxon>
        <taxon>Bacillaceae</taxon>
        <taxon>Bacillus</taxon>
        <taxon>Bacillus cereus group</taxon>
    </lineage>
</organism>
<evidence type="ECO:0000313" key="3">
    <source>
        <dbReference type="Proteomes" id="UP000297630"/>
    </source>
</evidence>
<comment type="caution">
    <text evidence="2">The sequence shown here is derived from an EMBL/GenBank/DDBJ whole genome shotgun (WGS) entry which is preliminary data.</text>
</comment>
<reference evidence="2 3" key="1">
    <citation type="submission" date="2019-01" db="EMBL/GenBank/DDBJ databases">
        <title>Draft genome sequence of Bacillus sp. DPC6431.</title>
        <authorList>
            <person name="Arbulu S."/>
            <person name="Murphy K."/>
            <person name="O'Sullivan O."/>
            <person name="Rea M.C."/>
            <person name="Hill C."/>
            <person name="Ross R.P."/>
        </authorList>
    </citation>
    <scope>NUCLEOTIDE SEQUENCE [LARGE SCALE GENOMIC DNA]</scope>
    <source>
        <strain evidence="2 3">DPC6431</strain>
    </source>
</reference>
<name>A0A4Y8SXW0_BACTU</name>
<dbReference type="EMBL" id="SCLP01000025">
    <property type="protein sequence ID" value="TFF43491.1"/>
    <property type="molecule type" value="Genomic_DNA"/>
</dbReference>
<evidence type="ECO:0000313" key="2">
    <source>
        <dbReference type="EMBL" id="TFF43491.1"/>
    </source>
</evidence>
<accession>A0A4Y8SXW0</accession>